<dbReference type="EMBL" id="PDCK01000045">
    <property type="protein sequence ID" value="PRQ17735.1"/>
    <property type="molecule type" value="Genomic_DNA"/>
</dbReference>
<dbReference type="AlphaFoldDB" id="A0A2P6P720"/>
<feature type="transmembrane region" description="Helical" evidence="1">
    <location>
        <begin position="34"/>
        <end position="53"/>
    </location>
</feature>
<sequence>MQFSLPVISLIGYLPLFSMVKPPMLPFQIMCLSLRFLISLLVSLGVLCSSMFLRIKGPNSMPGH</sequence>
<reference evidence="2 3" key="1">
    <citation type="journal article" date="2018" name="Nat. Genet.">
        <title>The Rosa genome provides new insights in the design of modern roses.</title>
        <authorList>
            <person name="Bendahmane M."/>
        </authorList>
    </citation>
    <scope>NUCLEOTIDE SEQUENCE [LARGE SCALE GENOMIC DNA]</scope>
    <source>
        <strain evidence="3">cv. Old Blush</strain>
    </source>
</reference>
<gene>
    <name evidence="2" type="ORF">RchiOBHm_Chr7g0198221</name>
</gene>
<keyword evidence="3" id="KW-1185">Reference proteome</keyword>
<dbReference type="Gramene" id="PRQ17735">
    <property type="protein sequence ID" value="PRQ17735"/>
    <property type="gene ID" value="RchiOBHm_Chr7g0198221"/>
</dbReference>
<name>A0A2P6P720_ROSCH</name>
<evidence type="ECO:0000313" key="3">
    <source>
        <dbReference type="Proteomes" id="UP000238479"/>
    </source>
</evidence>
<accession>A0A2P6P720</accession>
<proteinExistence type="predicted"/>
<keyword evidence="1" id="KW-0472">Membrane</keyword>
<evidence type="ECO:0000256" key="1">
    <source>
        <dbReference type="SAM" id="Phobius"/>
    </source>
</evidence>
<keyword evidence="1" id="KW-0812">Transmembrane</keyword>
<keyword evidence="1" id="KW-1133">Transmembrane helix</keyword>
<dbReference type="Proteomes" id="UP000238479">
    <property type="component" value="Chromosome 7"/>
</dbReference>
<organism evidence="2 3">
    <name type="scientific">Rosa chinensis</name>
    <name type="common">China rose</name>
    <dbReference type="NCBI Taxonomy" id="74649"/>
    <lineage>
        <taxon>Eukaryota</taxon>
        <taxon>Viridiplantae</taxon>
        <taxon>Streptophyta</taxon>
        <taxon>Embryophyta</taxon>
        <taxon>Tracheophyta</taxon>
        <taxon>Spermatophyta</taxon>
        <taxon>Magnoliopsida</taxon>
        <taxon>eudicotyledons</taxon>
        <taxon>Gunneridae</taxon>
        <taxon>Pentapetalae</taxon>
        <taxon>rosids</taxon>
        <taxon>fabids</taxon>
        <taxon>Rosales</taxon>
        <taxon>Rosaceae</taxon>
        <taxon>Rosoideae</taxon>
        <taxon>Rosoideae incertae sedis</taxon>
        <taxon>Rosa</taxon>
    </lineage>
</organism>
<evidence type="ECO:0000313" key="2">
    <source>
        <dbReference type="EMBL" id="PRQ17735.1"/>
    </source>
</evidence>
<comment type="caution">
    <text evidence="2">The sequence shown here is derived from an EMBL/GenBank/DDBJ whole genome shotgun (WGS) entry which is preliminary data.</text>
</comment>
<protein>
    <submittedName>
        <fullName evidence="2">Uncharacterized protein</fullName>
    </submittedName>
</protein>